<keyword evidence="1" id="KW-0732">Signal</keyword>
<organism evidence="2 3">
    <name type="scientific">Nitrosomonas mobilis</name>
    <dbReference type="NCBI Taxonomy" id="51642"/>
    <lineage>
        <taxon>Bacteria</taxon>
        <taxon>Pseudomonadati</taxon>
        <taxon>Pseudomonadota</taxon>
        <taxon>Betaproteobacteria</taxon>
        <taxon>Nitrosomonadales</taxon>
        <taxon>Nitrosomonadaceae</taxon>
        <taxon>Nitrosomonas</taxon>
    </lineage>
</organism>
<dbReference type="OrthoDB" id="8543853at2"/>
<gene>
    <name evidence="2" type="ORF">NSMM_150008</name>
</gene>
<name>A0A1G5SBT8_9PROT</name>
<evidence type="ECO:0000313" key="3">
    <source>
        <dbReference type="Proteomes" id="UP000198729"/>
    </source>
</evidence>
<proteinExistence type="predicted"/>
<evidence type="ECO:0000313" key="2">
    <source>
        <dbReference type="EMBL" id="SCZ84270.1"/>
    </source>
</evidence>
<evidence type="ECO:0000256" key="1">
    <source>
        <dbReference type="SAM" id="SignalP"/>
    </source>
</evidence>
<dbReference type="InterPro" id="IPR021236">
    <property type="entry name" value="Uncharacterised_YfdX"/>
</dbReference>
<dbReference type="Proteomes" id="UP000198729">
    <property type="component" value="Unassembled WGS sequence"/>
</dbReference>
<protein>
    <recommendedName>
        <fullName evidence="4">YfdX protein</fullName>
    </recommendedName>
</protein>
<feature type="signal peptide" evidence="1">
    <location>
        <begin position="1"/>
        <end position="24"/>
    </location>
</feature>
<keyword evidence="3" id="KW-1185">Reference proteome</keyword>
<evidence type="ECO:0008006" key="4">
    <source>
        <dbReference type="Google" id="ProtNLM"/>
    </source>
</evidence>
<dbReference type="Pfam" id="PF10938">
    <property type="entry name" value="YfdX"/>
    <property type="match status" value="1"/>
</dbReference>
<sequence length="291" mass="32612">MNKYKLIRGFLLVVAFMLPSIVIAADASKSQSAKEKTPIELQREQTLQLAHKMMGHINLAQFALGIKLPDEASSHIKKAQAIQTTLAEQLPELKINSSFKYGKVSYDDSQTVKEHYVPIMDDVFLTSDYETIFKRSKELGIKEIDAGLVHVNVKIDLATVKTDLNNALQDINKKEYSKAQNALASIFEGAIIDETEIDDPVLAISGNLALAKAFLSEKEYDKARFTLQYVQKRLTDAKEADLPDVDQASVEKLSADLNKLQAELKKQDPTITQRISDQLDQWKKTIKGWSS</sequence>
<dbReference type="EMBL" id="FMWO01000020">
    <property type="protein sequence ID" value="SCZ84270.1"/>
    <property type="molecule type" value="Genomic_DNA"/>
</dbReference>
<feature type="chain" id="PRO_5011454748" description="YfdX protein" evidence="1">
    <location>
        <begin position="25"/>
        <end position="291"/>
    </location>
</feature>
<dbReference type="AlphaFoldDB" id="A0A1G5SBT8"/>
<dbReference type="RefSeq" id="WP_090283620.1">
    <property type="nucleotide sequence ID" value="NZ_FMWO01000020.1"/>
</dbReference>
<accession>A0A1G5SBT8</accession>
<reference evidence="2 3" key="1">
    <citation type="submission" date="2016-10" db="EMBL/GenBank/DDBJ databases">
        <authorList>
            <person name="de Groot N.N."/>
        </authorList>
    </citation>
    <scope>NUCLEOTIDE SEQUENCE [LARGE SCALE GENOMIC DNA]</scope>
    <source>
        <strain evidence="2">1</strain>
    </source>
</reference>